<feature type="compositionally biased region" description="Polar residues" evidence="1">
    <location>
        <begin position="1"/>
        <end position="13"/>
    </location>
</feature>
<sequence>MGSCSSRQGSNPSWGRLNRRPKRRSRLSSFFICGTSSSHAPLE</sequence>
<feature type="non-terminal residue" evidence="2">
    <location>
        <position position="1"/>
    </location>
</feature>
<evidence type="ECO:0000313" key="3">
    <source>
        <dbReference type="Proteomes" id="UP000593578"/>
    </source>
</evidence>
<comment type="caution">
    <text evidence="2">The sequence shown here is derived from an EMBL/GenBank/DDBJ whole genome shotgun (WGS) entry which is preliminary data.</text>
</comment>
<name>A0A7J8Q758_GOSRA</name>
<accession>A0A7J8Q758</accession>
<dbReference type="Proteomes" id="UP000593578">
    <property type="component" value="Unassembled WGS sequence"/>
</dbReference>
<dbReference type="AlphaFoldDB" id="A0A7J8Q758"/>
<feature type="region of interest" description="Disordered" evidence="1">
    <location>
        <begin position="1"/>
        <end position="22"/>
    </location>
</feature>
<gene>
    <name evidence="2" type="ORF">Gorai_007211</name>
</gene>
<dbReference type="EMBL" id="JABEZZ010000010">
    <property type="protein sequence ID" value="MBA0597405.1"/>
    <property type="molecule type" value="Genomic_DNA"/>
</dbReference>
<proteinExistence type="predicted"/>
<protein>
    <submittedName>
        <fullName evidence="2">Uncharacterized protein</fullName>
    </submittedName>
</protein>
<evidence type="ECO:0000313" key="2">
    <source>
        <dbReference type="EMBL" id="MBA0597405.1"/>
    </source>
</evidence>
<organism evidence="2 3">
    <name type="scientific">Gossypium raimondii</name>
    <name type="common">Peruvian cotton</name>
    <name type="synonym">Gossypium klotzschianum subsp. raimondii</name>
    <dbReference type="NCBI Taxonomy" id="29730"/>
    <lineage>
        <taxon>Eukaryota</taxon>
        <taxon>Viridiplantae</taxon>
        <taxon>Streptophyta</taxon>
        <taxon>Embryophyta</taxon>
        <taxon>Tracheophyta</taxon>
        <taxon>Spermatophyta</taxon>
        <taxon>Magnoliopsida</taxon>
        <taxon>eudicotyledons</taxon>
        <taxon>Gunneridae</taxon>
        <taxon>Pentapetalae</taxon>
        <taxon>rosids</taxon>
        <taxon>malvids</taxon>
        <taxon>Malvales</taxon>
        <taxon>Malvaceae</taxon>
        <taxon>Malvoideae</taxon>
        <taxon>Gossypium</taxon>
    </lineage>
</organism>
<evidence type="ECO:0000256" key="1">
    <source>
        <dbReference type="SAM" id="MobiDB-lite"/>
    </source>
</evidence>
<reference evidence="2 3" key="1">
    <citation type="journal article" date="2019" name="Genome Biol. Evol.">
        <title>Insights into the evolution of the New World diploid cottons (Gossypium, subgenus Houzingenia) based on genome sequencing.</title>
        <authorList>
            <person name="Grover C.E."/>
            <person name="Arick M.A. 2nd"/>
            <person name="Thrash A."/>
            <person name="Conover J.L."/>
            <person name="Sanders W.S."/>
            <person name="Peterson D.G."/>
            <person name="Frelichowski J.E."/>
            <person name="Scheffler J.A."/>
            <person name="Scheffler B.E."/>
            <person name="Wendel J.F."/>
        </authorList>
    </citation>
    <scope>NUCLEOTIDE SEQUENCE [LARGE SCALE GENOMIC DNA]</scope>
    <source>
        <strain evidence="2">8</strain>
        <tissue evidence="2">Leaf</tissue>
    </source>
</reference>